<dbReference type="Gene3D" id="3.40.50.360">
    <property type="match status" value="1"/>
</dbReference>
<protein>
    <submittedName>
        <fullName evidence="2">Flavo protein</fullName>
    </submittedName>
</protein>
<dbReference type="InterPro" id="IPR050712">
    <property type="entry name" value="NAD(P)H-dep_reductase"/>
</dbReference>
<dbReference type="GO" id="GO:0016491">
    <property type="term" value="F:oxidoreductase activity"/>
    <property type="evidence" value="ECO:0007669"/>
    <property type="project" value="InterPro"/>
</dbReference>
<dbReference type="InterPro" id="IPR005025">
    <property type="entry name" value="FMN_Rdtase-like_dom"/>
</dbReference>
<dbReference type="OrthoDB" id="68575at2759"/>
<reference evidence="2" key="1">
    <citation type="journal article" date="2020" name="Stud. Mycol.">
        <title>101 Dothideomycetes genomes: a test case for predicting lifestyles and emergence of pathogens.</title>
        <authorList>
            <person name="Haridas S."/>
            <person name="Albert R."/>
            <person name="Binder M."/>
            <person name="Bloem J."/>
            <person name="Labutti K."/>
            <person name="Salamov A."/>
            <person name="Andreopoulos B."/>
            <person name="Baker S."/>
            <person name="Barry K."/>
            <person name="Bills G."/>
            <person name="Bluhm B."/>
            <person name="Cannon C."/>
            <person name="Castanera R."/>
            <person name="Culley D."/>
            <person name="Daum C."/>
            <person name="Ezra D."/>
            <person name="Gonzalez J."/>
            <person name="Henrissat B."/>
            <person name="Kuo A."/>
            <person name="Liang C."/>
            <person name="Lipzen A."/>
            <person name="Lutzoni F."/>
            <person name="Magnuson J."/>
            <person name="Mondo S."/>
            <person name="Nolan M."/>
            <person name="Ohm R."/>
            <person name="Pangilinan J."/>
            <person name="Park H.-J."/>
            <person name="Ramirez L."/>
            <person name="Alfaro M."/>
            <person name="Sun H."/>
            <person name="Tritt A."/>
            <person name="Yoshinaga Y."/>
            <person name="Zwiers L.-H."/>
            <person name="Turgeon B."/>
            <person name="Goodwin S."/>
            <person name="Spatafora J."/>
            <person name="Crous P."/>
            <person name="Grigoriev I."/>
        </authorList>
    </citation>
    <scope>NUCLEOTIDE SEQUENCE</scope>
    <source>
        <strain evidence="2">CBS 260.36</strain>
    </source>
</reference>
<feature type="domain" description="NADPH-dependent FMN reductase-like" evidence="1">
    <location>
        <begin position="3"/>
        <end position="154"/>
    </location>
</feature>
<dbReference type="PANTHER" id="PTHR30543:SF21">
    <property type="entry name" value="NAD(P)H-DEPENDENT FMN REDUCTASE LOT6"/>
    <property type="match status" value="1"/>
</dbReference>
<accession>A0A9P4J8N3</accession>
<comment type="caution">
    <text evidence="2">The sequence shown here is derived from an EMBL/GenBank/DDBJ whole genome shotgun (WGS) entry which is preliminary data.</text>
</comment>
<evidence type="ECO:0000313" key="2">
    <source>
        <dbReference type="EMBL" id="KAF2157096.1"/>
    </source>
</evidence>
<dbReference type="PANTHER" id="PTHR30543">
    <property type="entry name" value="CHROMATE REDUCTASE"/>
    <property type="match status" value="1"/>
</dbReference>
<proteinExistence type="predicted"/>
<keyword evidence="3" id="KW-1185">Reference proteome</keyword>
<dbReference type="GO" id="GO:0005829">
    <property type="term" value="C:cytosol"/>
    <property type="evidence" value="ECO:0007669"/>
    <property type="project" value="TreeGrafter"/>
</dbReference>
<dbReference type="InterPro" id="IPR029039">
    <property type="entry name" value="Flavoprotein-like_sf"/>
</dbReference>
<sequence>MAMKLLIIQGSTRSPSNTAGISKWAKATIESLANGVNTELIDLAHLSLPWDIDPVIPQGHPSSQGSGVLAESYVDPKIQAWSRTISACDAVLIITPQYNWSVPAPLKNAIDHLYHEWTNKPVGLFTFGGHGGTKCCETLKLIFQGGLNARVAEKVINANLPREYIRTNQRVKGDDEFLASYQQDLGSVVQELAALVKASPK</sequence>
<evidence type="ECO:0000313" key="3">
    <source>
        <dbReference type="Proteomes" id="UP000799439"/>
    </source>
</evidence>
<name>A0A9P4J8N3_9PEZI</name>
<organism evidence="2 3">
    <name type="scientific">Myriangium duriaei CBS 260.36</name>
    <dbReference type="NCBI Taxonomy" id="1168546"/>
    <lineage>
        <taxon>Eukaryota</taxon>
        <taxon>Fungi</taxon>
        <taxon>Dikarya</taxon>
        <taxon>Ascomycota</taxon>
        <taxon>Pezizomycotina</taxon>
        <taxon>Dothideomycetes</taxon>
        <taxon>Dothideomycetidae</taxon>
        <taxon>Myriangiales</taxon>
        <taxon>Myriangiaceae</taxon>
        <taxon>Myriangium</taxon>
    </lineage>
</organism>
<dbReference type="Pfam" id="PF03358">
    <property type="entry name" value="FMN_red"/>
    <property type="match status" value="1"/>
</dbReference>
<dbReference type="EMBL" id="ML996081">
    <property type="protein sequence ID" value="KAF2157096.1"/>
    <property type="molecule type" value="Genomic_DNA"/>
</dbReference>
<evidence type="ECO:0000259" key="1">
    <source>
        <dbReference type="Pfam" id="PF03358"/>
    </source>
</evidence>
<dbReference type="AlphaFoldDB" id="A0A9P4J8N3"/>
<dbReference type="GO" id="GO:0010181">
    <property type="term" value="F:FMN binding"/>
    <property type="evidence" value="ECO:0007669"/>
    <property type="project" value="TreeGrafter"/>
</dbReference>
<dbReference type="Proteomes" id="UP000799439">
    <property type="component" value="Unassembled WGS sequence"/>
</dbReference>
<dbReference type="SUPFAM" id="SSF52218">
    <property type="entry name" value="Flavoproteins"/>
    <property type="match status" value="1"/>
</dbReference>
<gene>
    <name evidence="2" type="ORF">K461DRAFT_273221</name>
</gene>